<keyword evidence="7" id="KW-0455">Luminescence</keyword>
<comment type="pathway">
    <text evidence="2">Lipid metabolism; fatty acid reduction for biolumincescence.</text>
</comment>
<keyword evidence="5" id="KW-0521">NADP</keyword>
<dbReference type="InterPro" id="IPR016161">
    <property type="entry name" value="Ald_DH/histidinol_DH"/>
</dbReference>
<dbReference type="Proteomes" id="UP001597294">
    <property type="component" value="Unassembled WGS sequence"/>
</dbReference>
<evidence type="ECO:0000256" key="6">
    <source>
        <dbReference type="ARBA" id="ARBA00023002"/>
    </source>
</evidence>
<evidence type="ECO:0000256" key="5">
    <source>
        <dbReference type="ARBA" id="ARBA00022857"/>
    </source>
</evidence>
<keyword evidence="10" id="KW-1185">Reference proteome</keyword>
<protein>
    <recommendedName>
        <fullName evidence="4">long-chain-fatty-acyl-CoA reductase</fullName>
        <ecNumber evidence="4">1.2.1.50</ecNumber>
    </recommendedName>
</protein>
<evidence type="ECO:0000313" key="9">
    <source>
        <dbReference type="EMBL" id="MFD2207934.1"/>
    </source>
</evidence>
<accession>A0ABW5BQR4</accession>
<organism evidence="9 10">
    <name type="scientific">Kiloniella antarctica</name>
    <dbReference type="NCBI Taxonomy" id="1550907"/>
    <lineage>
        <taxon>Bacteria</taxon>
        <taxon>Pseudomonadati</taxon>
        <taxon>Pseudomonadota</taxon>
        <taxon>Alphaproteobacteria</taxon>
        <taxon>Rhodospirillales</taxon>
        <taxon>Kiloniellaceae</taxon>
        <taxon>Kiloniella</taxon>
    </lineage>
</organism>
<comment type="caution">
    <text evidence="9">The sequence shown here is derived from an EMBL/GenBank/DDBJ whole genome shotgun (WGS) entry which is preliminary data.</text>
</comment>
<evidence type="ECO:0000256" key="2">
    <source>
        <dbReference type="ARBA" id="ARBA00004908"/>
    </source>
</evidence>
<dbReference type="RefSeq" id="WP_380255065.1">
    <property type="nucleotide sequence ID" value="NZ_JBHUII010000013.1"/>
</dbReference>
<dbReference type="EC" id="1.2.1.50" evidence="4"/>
<evidence type="ECO:0000256" key="1">
    <source>
        <dbReference type="ARBA" id="ARBA00003277"/>
    </source>
</evidence>
<keyword evidence="6" id="KW-0560">Oxidoreductase</keyword>
<reference evidence="10" key="1">
    <citation type="journal article" date="2019" name="Int. J. Syst. Evol. Microbiol.">
        <title>The Global Catalogue of Microorganisms (GCM) 10K type strain sequencing project: providing services to taxonomists for standard genome sequencing and annotation.</title>
        <authorList>
            <consortium name="The Broad Institute Genomics Platform"/>
            <consortium name="The Broad Institute Genome Sequencing Center for Infectious Disease"/>
            <person name="Wu L."/>
            <person name="Ma J."/>
        </authorList>
    </citation>
    <scope>NUCLEOTIDE SEQUENCE [LARGE SCALE GENOMIC DNA]</scope>
    <source>
        <strain evidence="10">CGMCC 4.7192</strain>
    </source>
</reference>
<comment type="catalytic activity">
    <reaction evidence="8">
        <text>a long-chain fatty aldehyde + NADP(+) + CoA = a long-chain fatty acyl-CoA + NADPH + H(+)</text>
        <dbReference type="Rhea" id="RHEA:15437"/>
        <dbReference type="ChEBI" id="CHEBI:15378"/>
        <dbReference type="ChEBI" id="CHEBI:17176"/>
        <dbReference type="ChEBI" id="CHEBI:57287"/>
        <dbReference type="ChEBI" id="CHEBI:57783"/>
        <dbReference type="ChEBI" id="CHEBI:58349"/>
        <dbReference type="ChEBI" id="CHEBI:83139"/>
        <dbReference type="EC" id="1.2.1.50"/>
    </reaction>
</comment>
<dbReference type="Pfam" id="PF05893">
    <property type="entry name" value="LuxC"/>
    <property type="match status" value="1"/>
</dbReference>
<dbReference type="EMBL" id="JBHUII010000013">
    <property type="protein sequence ID" value="MFD2207934.1"/>
    <property type="molecule type" value="Genomic_DNA"/>
</dbReference>
<evidence type="ECO:0000256" key="7">
    <source>
        <dbReference type="ARBA" id="ARBA00023223"/>
    </source>
</evidence>
<evidence type="ECO:0000256" key="3">
    <source>
        <dbReference type="ARBA" id="ARBA00010915"/>
    </source>
</evidence>
<gene>
    <name evidence="9" type="ORF">ACFSKO_20145</name>
</gene>
<evidence type="ECO:0000256" key="8">
    <source>
        <dbReference type="ARBA" id="ARBA00049412"/>
    </source>
</evidence>
<dbReference type="InterPro" id="IPR008670">
    <property type="entry name" value="CoA_reduct_LuxC"/>
</dbReference>
<sequence length="416" mass="47647">MNDIVSYIPTHKNYSIKDLRKSPLSWSKPLTPFSQIIIEFLETLSLRIKTGPKFSSDPELAALAFWLRKKNITQLAIDSTAKKKNKKITRPKGTVFLIPPTNVSTLFCYHMALSLLTGNQTVIRISPNAPNISYYLIEIISSILADRNFRLITNNLKIFSYDHSPQITEYFSQQCDLRIIWGGDETVRSIRQISLATNAADISFSDRFSWAAIRANSFLELTGRSLENFINRFSNEVFLFDQKACSSPKILCWIGQEDEIKKASKKLYKNLIPTKEKISANMSLGNVVEKQNDLYSMMATSPTCVLKENNHNLSVLHLKKNTTNILENIRNFHTGNGILIEIHCQKLSEISKLLTRKDQTLSYYGFEDTELLSLLEKKVINNFDRVVPIGQAHNFSENWDGYNTLSLYQRELYYSA</sequence>
<dbReference type="InterPro" id="IPR016162">
    <property type="entry name" value="Ald_DH_N"/>
</dbReference>
<proteinExistence type="inferred from homology"/>
<comment type="similarity">
    <text evidence="3">Belongs to the LuxC family.</text>
</comment>
<comment type="function">
    <text evidence="1">LuxC is the fatty acid reductase enzyme responsible for synthesis of the aldehyde substrate for the luminescent reaction catalyzed by luciferase.</text>
</comment>
<name>A0ABW5BQR4_9PROT</name>
<evidence type="ECO:0000313" key="10">
    <source>
        <dbReference type="Proteomes" id="UP001597294"/>
    </source>
</evidence>
<dbReference type="Gene3D" id="3.40.605.10">
    <property type="entry name" value="Aldehyde Dehydrogenase, Chain A, domain 1"/>
    <property type="match status" value="1"/>
</dbReference>
<evidence type="ECO:0000256" key="4">
    <source>
        <dbReference type="ARBA" id="ARBA00013020"/>
    </source>
</evidence>
<dbReference type="SUPFAM" id="SSF53720">
    <property type="entry name" value="ALDH-like"/>
    <property type="match status" value="1"/>
</dbReference>